<keyword evidence="1" id="KW-0732">Signal</keyword>
<dbReference type="HOGENOM" id="CLU_1468383_0_0_1"/>
<dbReference type="Proteomes" id="UP000000598">
    <property type="component" value="Chromosome E"/>
</dbReference>
<name>Q6CLW5_KLULA</name>
<organism evidence="2 3">
    <name type="scientific">Kluyveromyces lactis (strain ATCC 8585 / CBS 2359 / DSM 70799 / NBRC 1267 / NRRL Y-1140 / WM37)</name>
    <name type="common">Yeast</name>
    <name type="synonym">Candida sphaerica</name>
    <dbReference type="NCBI Taxonomy" id="284590"/>
    <lineage>
        <taxon>Eukaryota</taxon>
        <taxon>Fungi</taxon>
        <taxon>Dikarya</taxon>
        <taxon>Ascomycota</taxon>
        <taxon>Saccharomycotina</taxon>
        <taxon>Saccharomycetes</taxon>
        <taxon>Saccharomycetales</taxon>
        <taxon>Saccharomycetaceae</taxon>
        <taxon>Kluyveromyces</taxon>
    </lineage>
</organism>
<reference evidence="2 3" key="1">
    <citation type="journal article" date="2004" name="Nature">
        <title>Genome evolution in yeasts.</title>
        <authorList>
            <consortium name="Genolevures"/>
            <person name="Dujon B."/>
            <person name="Sherman D."/>
            <person name="Fischer G."/>
            <person name="Durrens P."/>
            <person name="Casaregola S."/>
            <person name="Lafontaine I."/>
            <person name="de Montigny J."/>
            <person name="Marck C."/>
            <person name="Neuveglise C."/>
            <person name="Talla E."/>
            <person name="Goffard N."/>
            <person name="Frangeul L."/>
            <person name="Aigle M."/>
            <person name="Anthouard V."/>
            <person name="Babour A."/>
            <person name="Barbe V."/>
            <person name="Barnay S."/>
            <person name="Blanchin S."/>
            <person name="Beckerich J.M."/>
            <person name="Beyne E."/>
            <person name="Bleykasten C."/>
            <person name="Boisrame A."/>
            <person name="Boyer J."/>
            <person name="Cattolico L."/>
            <person name="Confanioleri F."/>
            <person name="de Daruvar A."/>
            <person name="Despons L."/>
            <person name="Fabre E."/>
            <person name="Fairhead C."/>
            <person name="Ferry-Dumazet H."/>
            <person name="Groppi A."/>
            <person name="Hantraye F."/>
            <person name="Hennequin C."/>
            <person name="Jauniaux N."/>
            <person name="Joyet P."/>
            <person name="Kachouri R."/>
            <person name="Kerrest A."/>
            <person name="Koszul R."/>
            <person name="Lemaire M."/>
            <person name="Lesur I."/>
            <person name="Ma L."/>
            <person name="Muller H."/>
            <person name="Nicaud J.M."/>
            <person name="Nikolski M."/>
            <person name="Oztas S."/>
            <person name="Ozier-Kalogeropoulos O."/>
            <person name="Pellenz S."/>
            <person name="Potier S."/>
            <person name="Richard G.F."/>
            <person name="Straub M.L."/>
            <person name="Suleau A."/>
            <person name="Swennene D."/>
            <person name="Tekaia F."/>
            <person name="Wesolowski-Louvel M."/>
            <person name="Westhof E."/>
            <person name="Wirth B."/>
            <person name="Zeniou-Meyer M."/>
            <person name="Zivanovic I."/>
            <person name="Bolotin-Fukuhara M."/>
            <person name="Thierry A."/>
            <person name="Bouchier C."/>
            <person name="Caudron B."/>
            <person name="Scarpelli C."/>
            <person name="Gaillardin C."/>
            <person name="Weissenbach J."/>
            <person name="Wincker P."/>
            <person name="Souciet J.L."/>
        </authorList>
    </citation>
    <scope>NUCLEOTIDE SEQUENCE [LARGE SCALE GENOMIC DNA]</scope>
    <source>
        <strain evidence="3">ATCC 8585 / CBS 2359 / DSM 70799 / NBRC 1267 / NRRL Y-1140 / WM37</strain>
    </source>
</reference>
<dbReference type="OMA" id="WILASNN"/>
<evidence type="ECO:0000256" key="1">
    <source>
        <dbReference type="SAM" id="SignalP"/>
    </source>
</evidence>
<sequence length="184" mass="20194">MRLEYYFALVATLWLTTVYAASEKFGLKLTGPNELKGMMIYEDGSSLFIGKHSGDIIEGTIQEDGSLKLGTGEFIGINKNYLTLTTNYTQYATPFAINGDGYLTLYGEKEFKAIPSGQTDIWILASNNAVSTLDSVHTTKVKCVDSDGKKVNKFTVNGSSASKLLNKTELLAVLFFSFSAYVLF</sequence>
<protein>
    <submittedName>
        <fullName evidence="2">KLLA0E24905p</fullName>
    </submittedName>
</protein>
<gene>
    <name evidence="2" type="ORF">KLLA0_E24905g</name>
</gene>
<evidence type="ECO:0000313" key="2">
    <source>
        <dbReference type="EMBL" id="CAH00161.1"/>
    </source>
</evidence>
<dbReference type="PaxDb" id="284590-Q6CLW5"/>
<dbReference type="KEGG" id="kla:KLLA0_E24905g"/>
<feature type="chain" id="PRO_5004271673" evidence="1">
    <location>
        <begin position="21"/>
        <end position="184"/>
    </location>
</feature>
<dbReference type="RefSeq" id="XP_455074.1">
    <property type="nucleotide sequence ID" value="XM_455074.1"/>
</dbReference>
<keyword evidence="3" id="KW-1185">Reference proteome</keyword>
<proteinExistence type="predicted"/>
<dbReference type="EMBL" id="CR382125">
    <property type="protein sequence ID" value="CAH00161.1"/>
    <property type="molecule type" value="Genomic_DNA"/>
</dbReference>
<dbReference type="InParanoid" id="Q6CLW5"/>
<evidence type="ECO:0000313" key="3">
    <source>
        <dbReference type="Proteomes" id="UP000000598"/>
    </source>
</evidence>
<dbReference type="AlphaFoldDB" id="Q6CLW5"/>
<dbReference type="GeneID" id="2894308"/>
<accession>Q6CLW5</accession>
<feature type="signal peptide" evidence="1">
    <location>
        <begin position="1"/>
        <end position="20"/>
    </location>
</feature>